<dbReference type="PROSITE" id="PS01036">
    <property type="entry name" value="HSP70_3"/>
    <property type="match status" value="1"/>
</dbReference>
<evidence type="ECO:0000313" key="6">
    <source>
        <dbReference type="EMBL" id="KAJ1531405.1"/>
    </source>
</evidence>
<sequence length="677" mass="74376">MSVLNTRAGSLVPCAHRKKNNARINDVVLEVIYNLYTATHFTRDIAWKRDVSVDEIVPWTCRVHRPSGSCRQVDSGGVHDVVLAGGSAAIPRVRGLLREAFAFRGDQLLRCSINSAEVAAHGAALHAARLRAAPLSAEVVLREEGDGGGGEEEEEEEGEREEERRRRREEERRRRREEQESRRAVGFDLGTTYSAVAVCRKGRVEVLANDSGERTTPSVVAFLGGESFVGEAARDLPAACQVFDAKRLIGRSWKDLDVQADRKHWPFDVVMVDGVPKIKLTVDGKTEEFAPEEISALVLKALKETADDFLDETVTKAVITVPAYFNERQRQATKDAGRIAGLDVLAMINEPTAAAIAYGLDRGPRPGDDKKTVFIYDLGGGTFDVSIVTVEGSSIAVLASGGDTHLGGQDFDVRLLNHFTEDIHSKHGVELDVQAVQDLRRECEMAKRKLSAVAEATVSVFLARFNFGYKGTISRARFEDLCADLFKKTVDIATAVLADAELERGAVDEVVLVGGSTRIPKVRALLRELFAKEPRHSINPDEAVAHGAAVHAAVLSGDAACSRLVQLRDVTPLSLGVDIVGGLFLRVIPRNTAVPCRRTKEFYTVYDDQQTVDFEVFQGERELVKDNHSLNKEFSIAVPARPKGEVKMDMTFELDHDGLLTVTCVERSTGETRQVRL</sequence>
<dbReference type="EMBL" id="JAPTSV010000001">
    <property type="protein sequence ID" value="KAJ1531405.1"/>
    <property type="molecule type" value="Genomic_DNA"/>
</dbReference>
<gene>
    <name evidence="6" type="ORF">ONE63_000086</name>
</gene>
<proteinExistence type="inferred from homology"/>
<dbReference type="GO" id="GO:0005524">
    <property type="term" value="F:ATP binding"/>
    <property type="evidence" value="ECO:0007669"/>
    <property type="project" value="UniProtKB-KW"/>
</dbReference>
<dbReference type="SUPFAM" id="SSF100920">
    <property type="entry name" value="Heat shock protein 70kD (HSP70), peptide-binding domain"/>
    <property type="match status" value="1"/>
</dbReference>
<dbReference type="PANTHER" id="PTHR19375">
    <property type="entry name" value="HEAT SHOCK PROTEIN 70KDA"/>
    <property type="match status" value="1"/>
</dbReference>
<evidence type="ECO:0000256" key="1">
    <source>
        <dbReference type="ARBA" id="ARBA00007381"/>
    </source>
</evidence>
<dbReference type="Pfam" id="PF00012">
    <property type="entry name" value="HSP70"/>
    <property type="match status" value="2"/>
</dbReference>
<dbReference type="PROSITE" id="PS00329">
    <property type="entry name" value="HSP70_2"/>
    <property type="match status" value="1"/>
</dbReference>
<dbReference type="Gene3D" id="3.30.420.40">
    <property type="match status" value="2"/>
</dbReference>
<accession>A0AAV7Y3I4</accession>
<dbReference type="CDD" id="cd24028">
    <property type="entry name" value="ASKHA_NBD_HSP70_HSPA1-like"/>
    <property type="match status" value="1"/>
</dbReference>
<dbReference type="InterPro" id="IPR018181">
    <property type="entry name" value="Heat_shock_70_CS"/>
</dbReference>
<dbReference type="FunFam" id="3.30.30.30:FF:000001">
    <property type="entry name" value="heat shock 70 kDa protein-like"/>
    <property type="match status" value="1"/>
</dbReference>
<dbReference type="InterPro" id="IPR029047">
    <property type="entry name" value="HSP70_peptide-bd_sf"/>
</dbReference>
<dbReference type="Proteomes" id="UP001075354">
    <property type="component" value="Chromosome 1"/>
</dbReference>
<keyword evidence="3 4" id="KW-0067">ATP-binding</keyword>
<dbReference type="InterPro" id="IPR043129">
    <property type="entry name" value="ATPase_NBD"/>
</dbReference>
<dbReference type="Gene3D" id="3.30.30.30">
    <property type="match status" value="1"/>
</dbReference>
<dbReference type="GO" id="GO:0140662">
    <property type="term" value="F:ATP-dependent protein folding chaperone"/>
    <property type="evidence" value="ECO:0007669"/>
    <property type="project" value="InterPro"/>
</dbReference>
<dbReference type="PRINTS" id="PR00301">
    <property type="entry name" value="HEATSHOCK70"/>
</dbReference>
<protein>
    <submittedName>
        <fullName evidence="6">Uncharacterized protein</fullName>
    </submittedName>
</protein>
<keyword evidence="2 4" id="KW-0547">Nucleotide-binding</keyword>
<comment type="caution">
    <text evidence="6">The sequence shown here is derived from an EMBL/GenBank/DDBJ whole genome shotgun (WGS) entry which is preliminary data.</text>
</comment>
<dbReference type="AlphaFoldDB" id="A0AAV7Y3I4"/>
<evidence type="ECO:0000256" key="3">
    <source>
        <dbReference type="ARBA" id="ARBA00022840"/>
    </source>
</evidence>
<dbReference type="Gene3D" id="2.60.34.10">
    <property type="entry name" value="Substrate Binding Domain Of DNAk, Chain A, domain 1"/>
    <property type="match status" value="1"/>
</dbReference>
<feature type="region of interest" description="Disordered" evidence="5">
    <location>
        <begin position="143"/>
        <end position="181"/>
    </location>
</feature>
<evidence type="ECO:0000256" key="5">
    <source>
        <dbReference type="SAM" id="MobiDB-lite"/>
    </source>
</evidence>
<dbReference type="FunFam" id="3.90.640.10:FF:000003">
    <property type="entry name" value="Molecular chaperone DnaK"/>
    <property type="match status" value="1"/>
</dbReference>
<dbReference type="SUPFAM" id="SSF53067">
    <property type="entry name" value="Actin-like ATPase domain"/>
    <property type="match status" value="3"/>
</dbReference>
<evidence type="ECO:0000256" key="2">
    <source>
        <dbReference type="ARBA" id="ARBA00022741"/>
    </source>
</evidence>
<dbReference type="Gene3D" id="3.90.640.10">
    <property type="entry name" value="Actin, Chain A, domain 4"/>
    <property type="match status" value="1"/>
</dbReference>
<keyword evidence="7" id="KW-1185">Reference proteome</keyword>
<organism evidence="6 7">
    <name type="scientific">Megalurothrips usitatus</name>
    <name type="common">bean blossom thrips</name>
    <dbReference type="NCBI Taxonomy" id="439358"/>
    <lineage>
        <taxon>Eukaryota</taxon>
        <taxon>Metazoa</taxon>
        <taxon>Ecdysozoa</taxon>
        <taxon>Arthropoda</taxon>
        <taxon>Hexapoda</taxon>
        <taxon>Insecta</taxon>
        <taxon>Pterygota</taxon>
        <taxon>Neoptera</taxon>
        <taxon>Paraneoptera</taxon>
        <taxon>Thysanoptera</taxon>
        <taxon>Terebrantia</taxon>
        <taxon>Thripoidea</taxon>
        <taxon>Thripidae</taxon>
        <taxon>Megalurothrips</taxon>
    </lineage>
</organism>
<dbReference type="InterPro" id="IPR013126">
    <property type="entry name" value="Hsp_70_fam"/>
</dbReference>
<dbReference type="GO" id="GO:0006950">
    <property type="term" value="P:response to stress"/>
    <property type="evidence" value="ECO:0007669"/>
    <property type="project" value="UniProtKB-ARBA"/>
</dbReference>
<feature type="compositionally biased region" description="Basic and acidic residues" evidence="5">
    <location>
        <begin position="161"/>
        <end position="181"/>
    </location>
</feature>
<comment type="similarity">
    <text evidence="1 4">Belongs to the heat shock protein 70 family.</text>
</comment>
<reference evidence="6" key="1">
    <citation type="submission" date="2022-12" db="EMBL/GenBank/DDBJ databases">
        <title>Chromosome-level genome assembly of the bean flower thrips Megalurothrips usitatus.</title>
        <authorList>
            <person name="Ma L."/>
            <person name="Liu Q."/>
            <person name="Li H."/>
            <person name="Cai W."/>
        </authorList>
    </citation>
    <scope>NUCLEOTIDE SEQUENCE</scope>
    <source>
        <strain evidence="6">Cailab_2022a</strain>
    </source>
</reference>
<name>A0AAV7Y3I4_9NEOP</name>
<feature type="compositionally biased region" description="Acidic residues" evidence="5">
    <location>
        <begin position="149"/>
        <end position="160"/>
    </location>
</feature>
<evidence type="ECO:0000313" key="7">
    <source>
        <dbReference type="Proteomes" id="UP001075354"/>
    </source>
</evidence>
<evidence type="ECO:0000256" key="4">
    <source>
        <dbReference type="RuleBase" id="RU003322"/>
    </source>
</evidence>